<reference evidence="1" key="1">
    <citation type="submission" date="2020-09" db="EMBL/GenBank/DDBJ databases">
        <title>Genome-Enabled Discovery of Anthraquinone Biosynthesis in Senna tora.</title>
        <authorList>
            <person name="Kang S.-H."/>
            <person name="Pandey R.P."/>
            <person name="Lee C.-M."/>
            <person name="Sim J.-S."/>
            <person name="Jeong J.-T."/>
            <person name="Choi B.-S."/>
            <person name="Jung M."/>
            <person name="Ginzburg D."/>
            <person name="Zhao K."/>
            <person name="Won S.Y."/>
            <person name="Oh T.-J."/>
            <person name="Yu Y."/>
            <person name="Kim N.-H."/>
            <person name="Lee O.R."/>
            <person name="Lee T.-H."/>
            <person name="Bashyal P."/>
            <person name="Kim T.-S."/>
            <person name="Lee W.-H."/>
            <person name="Kawkins C."/>
            <person name="Kim C.-K."/>
            <person name="Kim J.S."/>
            <person name="Ahn B.O."/>
            <person name="Rhee S.Y."/>
            <person name="Sohng J.K."/>
        </authorList>
    </citation>
    <scope>NUCLEOTIDE SEQUENCE</scope>
    <source>
        <tissue evidence="1">Leaf</tissue>
    </source>
</reference>
<dbReference type="Proteomes" id="UP000634136">
    <property type="component" value="Unassembled WGS sequence"/>
</dbReference>
<evidence type="ECO:0000313" key="1">
    <source>
        <dbReference type="EMBL" id="KAF7836133.1"/>
    </source>
</evidence>
<organism evidence="1 2">
    <name type="scientific">Senna tora</name>
    <dbReference type="NCBI Taxonomy" id="362788"/>
    <lineage>
        <taxon>Eukaryota</taxon>
        <taxon>Viridiplantae</taxon>
        <taxon>Streptophyta</taxon>
        <taxon>Embryophyta</taxon>
        <taxon>Tracheophyta</taxon>
        <taxon>Spermatophyta</taxon>
        <taxon>Magnoliopsida</taxon>
        <taxon>eudicotyledons</taxon>
        <taxon>Gunneridae</taxon>
        <taxon>Pentapetalae</taxon>
        <taxon>rosids</taxon>
        <taxon>fabids</taxon>
        <taxon>Fabales</taxon>
        <taxon>Fabaceae</taxon>
        <taxon>Caesalpinioideae</taxon>
        <taxon>Cassia clade</taxon>
        <taxon>Senna</taxon>
    </lineage>
</organism>
<accession>A0A834X0Y5</accession>
<comment type="caution">
    <text evidence="1">The sequence shown here is derived from an EMBL/GenBank/DDBJ whole genome shotgun (WGS) entry which is preliminary data.</text>
</comment>
<keyword evidence="2" id="KW-1185">Reference proteome</keyword>
<gene>
    <name evidence="1" type="ORF">G2W53_010992</name>
</gene>
<sequence>MGLWGKENVQSFKEGTVTQTVTPASSTLGFAGNGIK</sequence>
<evidence type="ECO:0000313" key="2">
    <source>
        <dbReference type="Proteomes" id="UP000634136"/>
    </source>
</evidence>
<dbReference type="EMBL" id="JAAIUW010000004">
    <property type="protein sequence ID" value="KAF7836133.1"/>
    <property type="molecule type" value="Genomic_DNA"/>
</dbReference>
<protein>
    <submittedName>
        <fullName evidence="1">Uncharacterized protein</fullName>
    </submittedName>
</protein>
<dbReference type="AlphaFoldDB" id="A0A834X0Y5"/>
<name>A0A834X0Y5_9FABA</name>
<proteinExistence type="predicted"/>